<organism evidence="1">
    <name type="scientific">Strongyloides stercoralis</name>
    <name type="common">Threadworm</name>
    <dbReference type="NCBI Taxonomy" id="6248"/>
    <lineage>
        <taxon>Eukaryota</taxon>
        <taxon>Metazoa</taxon>
        <taxon>Ecdysozoa</taxon>
        <taxon>Nematoda</taxon>
        <taxon>Chromadorea</taxon>
        <taxon>Rhabditida</taxon>
        <taxon>Tylenchina</taxon>
        <taxon>Panagrolaimomorpha</taxon>
        <taxon>Strongyloidoidea</taxon>
        <taxon>Strongyloididae</taxon>
        <taxon>Strongyloides</taxon>
    </lineage>
</organism>
<accession>A0A0K0EFL7</accession>
<proteinExistence type="predicted"/>
<protein>
    <submittedName>
        <fullName evidence="1">Uncharacterized protein</fullName>
    </submittedName>
</protein>
<sequence>MKFFFEKNSFSNNADYDKESIHYYFCFGGCCSTGTEAEAWRFFWKKLEDVVLLVLNFRHRAFFLMGEIYLYCCFGGRYSTGTESGEWRLFWRELEYVTILQLSLKHGNSSVRIEGCCFTGAESRA</sequence>
<reference evidence="1" key="1">
    <citation type="submission" date="2015-08" db="UniProtKB">
        <authorList>
            <consortium name="WormBaseParasite"/>
        </authorList>
    </citation>
    <scope>IDENTIFICATION</scope>
</reference>
<dbReference type="WBParaSite" id="SSTP_0000827800.1">
    <property type="protein sequence ID" value="SSTP_0000827800.1"/>
    <property type="gene ID" value="SSTP_0000827800"/>
</dbReference>
<dbReference type="AlphaFoldDB" id="A0A0K0EFL7"/>
<name>A0A0K0EFL7_STRER</name>
<evidence type="ECO:0000313" key="1">
    <source>
        <dbReference type="WBParaSite" id="SSTP_0000827800.1"/>
    </source>
</evidence>